<keyword evidence="2" id="KW-1185">Reference proteome</keyword>
<proteinExistence type="predicted"/>
<protein>
    <recommendedName>
        <fullName evidence="3">Reverse transcriptase zinc-binding domain-containing protein</fullName>
    </recommendedName>
</protein>
<name>A0A6J7ZWS9_MYTCO</name>
<dbReference type="EMBL" id="CACVKT020000197">
    <property type="protein sequence ID" value="CAC5356951.1"/>
    <property type="molecule type" value="Genomic_DNA"/>
</dbReference>
<evidence type="ECO:0000313" key="1">
    <source>
        <dbReference type="EMBL" id="CAC5356951.1"/>
    </source>
</evidence>
<dbReference type="AlphaFoldDB" id="A0A6J7ZWS9"/>
<organism evidence="1 2">
    <name type="scientific">Mytilus coruscus</name>
    <name type="common">Sea mussel</name>
    <dbReference type="NCBI Taxonomy" id="42192"/>
    <lineage>
        <taxon>Eukaryota</taxon>
        <taxon>Metazoa</taxon>
        <taxon>Spiralia</taxon>
        <taxon>Lophotrochozoa</taxon>
        <taxon>Mollusca</taxon>
        <taxon>Bivalvia</taxon>
        <taxon>Autobranchia</taxon>
        <taxon>Pteriomorphia</taxon>
        <taxon>Mytilida</taxon>
        <taxon>Mytiloidea</taxon>
        <taxon>Mytilidae</taxon>
        <taxon>Mytilinae</taxon>
        <taxon>Mytilus</taxon>
    </lineage>
</organism>
<reference evidence="1 2" key="1">
    <citation type="submission" date="2020-06" db="EMBL/GenBank/DDBJ databases">
        <authorList>
            <person name="Li R."/>
            <person name="Bekaert M."/>
        </authorList>
    </citation>
    <scope>NUCLEOTIDE SEQUENCE [LARGE SCALE GENOMIC DNA]</scope>
    <source>
        <strain evidence="2">wild</strain>
    </source>
</reference>
<sequence length="219" mass="25931">MGQILASESSQISLTYDYIKILMKYEFNVFVENFVAENFFPDKLLWSKIVKQTLDIYEENKWKHSVEQRPELKRYYKIHTCLTEHRLLRLAVTYPSLNTKFMTLVKLGAIAIKTGKCSLCNMYNTDILMHYILCCTSILQIRTEMFYKIVDILDVEDSVRFFNQDDDEIVESLLGSMNHTMQTPNADVWSLLMCHIADYMFKLYQVFKCDLYSHIFDLN</sequence>
<evidence type="ECO:0008006" key="3">
    <source>
        <dbReference type="Google" id="ProtNLM"/>
    </source>
</evidence>
<accession>A0A6J7ZWS9</accession>
<gene>
    <name evidence="1" type="ORF">MCOR_871</name>
</gene>
<dbReference type="Proteomes" id="UP000507470">
    <property type="component" value="Unassembled WGS sequence"/>
</dbReference>
<dbReference type="OrthoDB" id="10029583at2759"/>
<evidence type="ECO:0000313" key="2">
    <source>
        <dbReference type="Proteomes" id="UP000507470"/>
    </source>
</evidence>